<reference evidence="10" key="1">
    <citation type="submission" date="2025-08" db="UniProtKB">
        <authorList>
            <consortium name="RefSeq"/>
        </authorList>
    </citation>
    <scope>IDENTIFICATION</scope>
</reference>
<dbReference type="PROSITE" id="PS50916">
    <property type="entry name" value="RABBD"/>
    <property type="match status" value="1"/>
</dbReference>
<feature type="region of interest" description="Disordered" evidence="7">
    <location>
        <begin position="206"/>
        <end position="227"/>
    </location>
</feature>
<feature type="region of interest" description="Disordered" evidence="7">
    <location>
        <begin position="419"/>
        <end position="543"/>
    </location>
</feature>
<evidence type="ECO:0000256" key="3">
    <source>
        <dbReference type="ARBA" id="ARBA00022723"/>
    </source>
</evidence>
<feature type="region of interest" description="Disordered" evidence="7">
    <location>
        <begin position="984"/>
        <end position="1050"/>
    </location>
</feature>
<dbReference type="OrthoDB" id="10072397at2759"/>
<dbReference type="InterPro" id="IPR013083">
    <property type="entry name" value="Znf_RING/FYVE/PHD"/>
</dbReference>
<feature type="region of interest" description="Disordered" evidence="7">
    <location>
        <begin position="858"/>
        <end position="923"/>
    </location>
</feature>
<feature type="compositionally biased region" description="Basic and acidic residues" evidence="7">
    <location>
        <begin position="215"/>
        <end position="227"/>
    </location>
</feature>
<feature type="coiled-coil region" evidence="6">
    <location>
        <begin position="1178"/>
        <end position="1212"/>
    </location>
</feature>
<dbReference type="Pfam" id="PF02318">
    <property type="entry name" value="FYVE_2"/>
    <property type="match status" value="1"/>
</dbReference>
<feature type="compositionally biased region" description="Basic and acidic residues" evidence="7">
    <location>
        <begin position="991"/>
        <end position="1011"/>
    </location>
</feature>
<proteinExistence type="predicted"/>
<feature type="compositionally biased region" description="Polar residues" evidence="7">
    <location>
        <begin position="858"/>
        <end position="867"/>
    </location>
</feature>
<feature type="region of interest" description="Disordered" evidence="7">
    <location>
        <begin position="305"/>
        <end position="328"/>
    </location>
</feature>
<dbReference type="Gene3D" id="3.30.40.10">
    <property type="entry name" value="Zinc/RING finger domain, C3HC4 (zinc finger)"/>
    <property type="match status" value="1"/>
</dbReference>
<dbReference type="GO" id="GO:0048471">
    <property type="term" value="C:perinuclear region of cytoplasm"/>
    <property type="evidence" value="ECO:0007669"/>
    <property type="project" value="UniProtKB-SubCell"/>
</dbReference>
<dbReference type="PANTHER" id="PTHR14555:SF6">
    <property type="entry name" value="RAB EFFECTOR MYRIP"/>
    <property type="match status" value="1"/>
</dbReference>
<dbReference type="GO" id="GO:0003779">
    <property type="term" value="F:actin binding"/>
    <property type="evidence" value="ECO:0007669"/>
    <property type="project" value="TreeGrafter"/>
</dbReference>
<accession>A0A6J2VF58</accession>
<sequence>MGRKLDLSGLTQEEADHVLQVVQRDMSLRQREEARLSEMKQKLDEEVSRCSLLSRQHRFNERCCIRCCSPFTFLLNPRRPCLDCRYNVCKGCCSYSQGDRGWICSACQKSRLLKTQSLEWFYSNVKRRFKRFGSAKVLRTLYRKHLVQHGALPELTEGSTYEESTCNEGSVYESDSTFYRQSEEHSMAETINVALRVAEEAIDEAITKAEGQTENQEKQKERPSIYEENRGELVEELATTIVPKIIRRRRELSDMRPEYNPDWLAQRENEPSSPGCPTNQPQSAFPSHASLKTSLWRSQSAFSLPTDDMLDQNGTAQQRASLSPDSAQRLKKEGTVLPSWKSVDRLDNCSPSSMLKSPDGNWIALQSTLLSRPSLLIKRKSLVFSMLERESGVVSAYDGMGSDTEAEGAALLEFRRKMTSGQNQTNPQPQDNQSMPAYTIPDHFDSANTLELSMQTSESSTAQSGQDAPRLKSHKPLLHLVKRKIALEHRRGSSSRRPSVMDINFNPEGAESSEDGLEDSRVRRSRRRRRSKKEESASTASLLESSGKLLDALERRRDIRQETPLLSDQVMDAETTDTATPDILSSGFVTPDALDSKDNPLGEDIHSAHGVIGSLDQKLVSKLQELASQVSEAQLSSTEDELDKVEKNQAEKDDSKTKEMEREEMRGEATWDMEVDLNGESSGESEDQEEEQMEAVRAIAMEIMDEGFGIVLQGEKTQVSPAGGVLDHMGVLDVDHWMMESDGEKNRQEEKGNVYDELCNNTYNETKERHDKITSEYETEEPYEGETRLGTEKGPELLQSEVDSKEEMEPKRGAENIEDLVILIKTERSTEHTDSEKYLEETTDVLKKNHTDNVETLTRTLGFTEQESQNKLEKSEDTGIERQDQTERRLIHSENEESFEKTERRMEDTPGKPHTDIVAPEEEEMQFEGTIDNIVKVLNDIAGELDEDTDEKRHVHIHTTQERSADVSVEGEGEVEIVAQAKVEESDVEQETARRSETEPSKMLDWGHEVESESGQPHFQGENEGEKIGEGAPKTEDLTADEESAPSVPEEYLSPEEIYRNGFNLDIGSNLHLISTLLHRKYTAVSLRSLTTEVLKVLNATEDLIQGTMGDGESQSEHRDGSNIPLSPAESKRLDEQLSKLEENVYVAAGSVYGLEAELGELEACARSISSATTDMELAHLEEQVASAAAQVQQSELQVSDIAARIAALKNAGLNVAPQTRFAKIKVKSKPETIDSSRQQRRRLPAPPKKDKEAY</sequence>
<feature type="domain" description="RabBD" evidence="8">
    <location>
        <begin position="4"/>
        <end position="124"/>
    </location>
</feature>
<name>A0A6J2VF58_CHACN</name>
<dbReference type="PANTHER" id="PTHR14555">
    <property type="entry name" value="MYELIN-ASSOCIATED OLIGODENDROCYTIC BASIC PROTEIN MOBP -RELATED"/>
    <property type="match status" value="1"/>
</dbReference>
<feature type="region of interest" description="Disordered" evidence="7">
    <location>
        <begin position="1227"/>
        <end position="1255"/>
    </location>
</feature>
<feature type="region of interest" description="Disordered" evidence="7">
    <location>
        <begin position="564"/>
        <end position="587"/>
    </location>
</feature>
<evidence type="ECO:0000256" key="5">
    <source>
        <dbReference type="ARBA" id="ARBA00022833"/>
    </source>
</evidence>
<feature type="compositionally biased region" description="Basic and acidic residues" evidence="7">
    <location>
        <begin position="1024"/>
        <end position="1037"/>
    </location>
</feature>
<dbReference type="InterPro" id="IPR010911">
    <property type="entry name" value="Rab_BD"/>
</dbReference>
<dbReference type="Pfam" id="PF04698">
    <property type="entry name" value="Rab_eff_C"/>
    <property type="match status" value="2"/>
</dbReference>
<feature type="compositionally biased region" description="Basic and acidic residues" evidence="7">
    <location>
        <begin position="785"/>
        <end position="795"/>
    </location>
</feature>
<evidence type="ECO:0000313" key="9">
    <source>
        <dbReference type="Proteomes" id="UP000504632"/>
    </source>
</evidence>
<protein>
    <submittedName>
        <fullName evidence="10">LOW QUALITY PROTEIN: rab effector MyRIP</fullName>
    </submittedName>
</protein>
<dbReference type="Proteomes" id="UP000504632">
    <property type="component" value="Chromosome 5"/>
</dbReference>
<evidence type="ECO:0000256" key="1">
    <source>
        <dbReference type="ARBA" id="ARBA00004556"/>
    </source>
</evidence>
<feature type="compositionally biased region" description="Polar residues" evidence="7">
    <location>
        <begin position="312"/>
        <end position="326"/>
    </location>
</feature>
<dbReference type="GO" id="GO:0031267">
    <property type="term" value="F:small GTPase binding"/>
    <property type="evidence" value="ECO:0007669"/>
    <property type="project" value="InterPro"/>
</dbReference>
<dbReference type="RefSeq" id="XP_030630448.1">
    <property type="nucleotide sequence ID" value="XM_030774588.1"/>
</dbReference>
<evidence type="ECO:0000256" key="2">
    <source>
        <dbReference type="ARBA" id="ARBA00022490"/>
    </source>
</evidence>
<comment type="subcellular location">
    <subcellularLocation>
        <location evidence="1">Cytoplasm</location>
        <location evidence="1">Perinuclear region</location>
    </subcellularLocation>
</comment>
<keyword evidence="6" id="KW-0175">Coiled coil</keyword>
<evidence type="ECO:0000256" key="6">
    <source>
        <dbReference type="SAM" id="Coils"/>
    </source>
</evidence>
<dbReference type="FunCoup" id="A0A6J2VF58">
    <property type="interactions" value="27"/>
</dbReference>
<dbReference type="SUPFAM" id="SSF57903">
    <property type="entry name" value="FYVE/PHD zinc finger"/>
    <property type="match status" value="1"/>
</dbReference>
<feature type="region of interest" description="Disordered" evidence="7">
    <location>
        <begin position="632"/>
        <end position="694"/>
    </location>
</feature>
<dbReference type="InterPro" id="IPR006788">
    <property type="entry name" value="Myrip/Melanophilin"/>
</dbReference>
<feature type="region of interest" description="Disordered" evidence="7">
    <location>
        <begin position="259"/>
        <end position="288"/>
    </location>
</feature>
<feature type="compositionally biased region" description="Basic and acidic residues" evidence="7">
    <location>
        <begin position="802"/>
        <end position="814"/>
    </location>
</feature>
<organism evidence="9 10">
    <name type="scientific">Chanos chanos</name>
    <name type="common">Milkfish</name>
    <name type="synonym">Mugil chanos</name>
    <dbReference type="NCBI Taxonomy" id="29144"/>
    <lineage>
        <taxon>Eukaryota</taxon>
        <taxon>Metazoa</taxon>
        <taxon>Chordata</taxon>
        <taxon>Craniata</taxon>
        <taxon>Vertebrata</taxon>
        <taxon>Euteleostomi</taxon>
        <taxon>Actinopterygii</taxon>
        <taxon>Neopterygii</taxon>
        <taxon>Teleostei</taxon>
        <taxon>Ostariophysi</taxon>
        <taxon>Gonorynchiformes</taxon>
        <taxon>Chanidae</taxon>
        <taxon>Chanos</taxon>
    </lineage>
</organism>
<evidence type="ECO:0000259" key="8">
    <source>
        <dbReference type="PROSITE" id="PS50916"/>
    </source>
</evidence>
<dbReference type="GO" id="GO:0017022">
    <property type="term" value="F:myosin binding"/>
    <property type="evidence" value="ECO:0007669"/>
    <property type="project" value="TreeGrafter"/>
</dbReference>
<dbReference type="InterPro" id="IPR051745">
    <property type="entry name" value="Intracell_Transport_Effector"/>
</dbReference>
<evidence type="ECO:0000256" key="7">
    <source>
        <dbReference type="SAM" id="MobiDB-lite"/>
    </source>
</evidence>
<keyword evidence="3" id="KW-0479">Metal-binding</keyword>
<dbReference type="FunFam" id="3.30.40.10:FF:000018">
    <property type="entry name" value="Synaptotagmin-like 5, isoform CRA_a"/>
    <property type="match status" value="1"/>
</dbReference>
<feature type="compositionally biased region" description="Low complexity" evidence="7">
    <location>
        <begin position="422"/>
        <end position="433"/>
    </location>
</feature>
<dbReference type="GO" id="GO:0030864">
    <property type="term" value="C:cortical actin cytoskeleton"/>
    <property type="evidence" value="ECO:0007669"/>
    <property type="project" value="TreeGrafter"/>
</dbReference>
<evidence type="ECO:0000256" key="4">
    <source>
        <dbReference type="ARBA" id="ARBA00022771"/>
    </source>
</evidence>
<keyword evidence="9" id="KW-1185">Reference proteome</keyword>
<gene>
    <name evidence="10" type="primary">myripa</name>
</gene>
<evidence type="ECO:0000313" key="10">
    <source>
        <dbReference type="RefSeq" id="XP_030630448.1"/>
    </source>
</evidence>
<keyword evidence="5" id="KW-0862">Zinc</keyword>
<dbReference type="AlphaFoldDB" id="A0A6J2VF58"/>
<dbReference type="InParanoid" id="A0A6J2VF58"/>
<dbReference type="InterPro" id="IPR041282">
    <property type="entry name" value="FYVE_2"/>
</dbReference>
<feature type="compositionally biased region" description="Basic and acidic residues" evidence="7">
    <location>
        <begin position="644"/>
        <end position="669"/>
    </location>
</feature>
<feature type="compositionally biased region" description="Polar residues" evidence="7">
    <location>
        <begin position="446"/>
        <end position="466"/>
    </location>
</feature>
<dbReference type="GO" id="GO:0008270">
    <property type="term" value="F:zinc ion binding"/>
    <property type="evidence" value="ECO:0007669"/>
    <property type="project" value="UniProtKB-KW"/>
</dbReference>
<dbReference type="GO" id="GO:0006886">
    <property type="term" value="P:intracellular protein transport"/>
    <property type="evidence" value="ECO:0007669"/>
    <property type="project" value="InterPro"/>
</dbReference>
<dbReference type="GeneID" id="115812100"/>
<feature type="compositionally biased region" description="Polar residues" evidence="7">
    <location>
        <begin position="271"/>
        <end position="288"/>
    </location>
</feature>
<feature type="region of interest" description="Disordered" evidence="7">
    <location>
        <begin position="1107"/>
        <end position="1129"/>
    </location>
</feature>
<feature type="region of interest" description="Disordered" evidence="7">
    <location>
        <begin position="949"/>
        <end position="971"/>
    </location>
</feature>
<keyword evidence="2" id="KW-0963">Cytoplasm</keyword>
<feature type="region of interest" description="Disordered" evidence="7">
    <location>
        <begin position="768"/>
        <end position="814"/>
    </location>
</feature>
<feature type="compositionally biased region" description="Basic and acidic residues" evidence="7">
    <location>
        <begin position="259"/>
        <end position="270"/>
    </location>
</feature>
<feature type="compositionally biased region" description="Basic and acidic residues" evidence="7">
    <location>
        <begin position="868"/>
        <end position="915"/>
    </location>
</feature>
<dbReference type="InterPro" id="IPR011011">
    <property type="entry name" value="Znf_FYVE_PHD"/>
</dbReference>
<keyword evidence="4" id="KW-0863">Zinc-finger</keyword>
<feature type="compositionally biased region" description="Acidic residues" evidence="7">
    <location>
        <begin position="671"/>
        <end position="693"/>
    </location>
</feature>
<dbReference type="CTD" id="561671"/>
<feature type="compositionally biased region" description="Basic residues" evidence="7">
    <location>
        <begin position="471"/>
        <end position="484"/>
    </location>
</feature>